<accession>A0AA44F2H8</accession>
<dbReference type="RefSeq" id="WP_174019178.1">
    <property type="nucleotide sequence ID" value="NZ_CP123838.1"/>
</dbReference>
<organism evidence="1 2">
    <name type="scientific">Agrobacterium tumefaciens</name>
    <dbReference type="NCBI Taxonomy" id="358"/>
    <lineage>
        <taxon>Bacteria</taxon>
        <taxon>Pseudomonadati</taxon>
        <taxon>Pseudomonadota</taxon>
        <taxon>Alphaproteobacteria</taxon>
        <taxon>Hyphomicrobiales</taxon>
        <taxon>Rhizobiaceae</taxon>
        <taxon>Rhizobium/Agrobacterium group</taxon>
        <taxon>Agrobacterium</taxon>
        <taxon>Agrobacterium tumefaciens complex</taxon>
    </lineage>
</organism>
<evidence type="ECO:0000313" key="2">
    <source>
        <dbReference type="Proteomes" id="UP000702952"/>
    </source>
</evidence>
<comment type="caution">
    <text evidence="1">The sequence shown here is derived from an EMBL/GenBank/DDBJ whole genome shotgun (WGS) entry which is preliminary data.</text>
</comment>
<gene>
    <name evidence="1" type="ORF">G6M46_04375</name>
</gene>
<protein>
    <submittedName>
        <fullName evidence="1">Uncharacterized protein</fullName>
    </submittedName>
</protein>
<dbReference type="AlphaFoldDB" id="A0AA44F2H8"/>
<sequence length="53" mass="5984">MVGDENPPVHSNPKYIAGLETNTNVEQIQRFVILSVSRFQALFMGLLSHERQA</sequence>
<dbReference type="Proteomes" id="UP000702952">
    <property type="component" value="Unassembled WGS sequence"/>
</dbReference>
<name>A0AA44F2H8_AGRTU</name>
<evidence type="ECO:0000313" key="1">
    <source>
        <dbReference type="EMBL" id="NTC27396.1"/>
    </source>
</evidence>
<reference evidence="1" key="1">
    <citation type="journal article" date="2020" name="Science">
        <title>Unexpected conservation and global transmission of agrobacterial virulence plasmids.</title>
        <authorList>
            <person name="Weisberg A.J."/>
            <person name="Davis E.W. 2nd"/>
            <person name="Tabima J."/>
            <person name="Belcher M.S."/>
            <person name="Miller M."/>
            <person name="Kuo C.H."/>
            <person name="Loper J.E."/>
            <person name="Grunwald N.J."/>
            <person name="Putnam M.L."/>
            <person name="Chang J.H."/>
        </authorList>
    </citation>
    <scope>NUCLEOTIDE SEQUENCE</scope>
    <source>
        <strain evidence="1">17-1853-1a</strain>
    </source>
</reference>
<dbReference type="EMBL" id="JAAMAY010000005">
    <property type="protein sequence ID" value="NTC27396.1"/>
    <property type="molecule type" value="Genomic_DNA"/>
</dbReference>
<proteinExistence type="predicted"/>